<sequence length="177" mass="19422">FATELESVESTGRTADWGSTIWDAEEVCSSLGSIEAELEMTVFARRSGENSLALPPGGALGSVARQARAGDAAGTRAFRSGEVVVVVPRDAVEELRRSFIYPGFDYRVMTMTDSEGRQIFTTEDMDEHDRGEALVALRPCGWKLQSQLWEKAGMKTDWPVEVRAGLLSKVVTTRFNA</sequence>
<reference evidence="1 2" key="1">
    <citation type="journal article" date="2012" name="Genome Biol.">
        <title>Genome and low-iron response of an oceanic diatom adapted to chronic iron limitation.</title>
        <authorList>
            <person name="Lommer M."/>
            <person name="Specht M."/>
            <person name="Roy A.S."/>
            <person name="Kraemer L."/>
            <person name="Andreson R."/>
            <person name="Gutowska M.A."/>
            <person name="Wolf J."/>
            <person name="Bergner S.V."/>
            <person name="Schilhabel M.B."/>
            <person name="Klostermeier U.C."/>
            <person name="Beiko R.G."/>
            <person name="Rosenstiel P."/>
            <person name="Hippler M."/>
            <person name="Laroche J."/>
        </authorList>
    </citation>
    <scope>NUCLEOTIDE SEQUENCE [LARGE SCALE GENOMIC DNA]</scope>
    <source>
        <strain evidence="1 2">CCMP1005</strain>
    </source>
</reference>
<proteinExistence type="predicted"/>
<name>K0S9F2_THAOC</name>
<evidence type="ECO:0000313" key="2">
    <source>
        <dbReference type="Proteomes" id="UP000266841"/>
    </source>
</evidence>
<dbReference type="Proteomes" id="UP000266841">
    <property type="component" value="Unassembled WGS sequence"/>
</dbReference>
<dbReference type="OrthoDB" id="308440at2759"/>
<evidence type="ECO:0000313" key="1">
    <source>
        <dbReference type="EMBL" id="EJK61554.1"/>
    </source>
</evidence>
<accession>K0S9F2</accession>
<comment type="caution">
    <text evidence="1">The sequence shown here is derived from an EMBL/GenBank/DDBJ whole genome shotgun (WGS) entry which is preliminary data.</text>
</comment>
<protein>
    <submittedName>
        <fullName evidence="1">Uncharacterized protein</fullName>
    </submittedName>
</protein>
<dbReference type="AlphaFoldDB" id="K0S9F2"/>
<feature type="non-terminal residue" evidence="1">
    <location>
        <position position="1"/>
    </location>
</feature>
<gene>
    <name evidence="1" type="ORF">THAOC_17937</name>
</gene>
<dbReference type="EMBL" id="AGNL01019828">
    <property type="protein sequence ID" value="EJK61554.1"/>
    <property type="molecule type" value="Genomic_DNA"/>
</dbReference>
<keyword evidence="2" id="KW-1185">Reference proteome</keyword>
<organism evidence="1 2">
    <name type="scientific">Thalassiosira oceanica</name>
    <name type="common">Marine diatom</name>
    <dbReference type="NCBI Taxonomy" id="159749"/>
    <lineage>
        <taxon>Eukaryota</taxon>
        <taxon>Sar</taxon>
        <taxon>Stramenopiles</taxon>
        <taxon>Ochrophyta</taxon>
        <taxon>Bacillariophyta</taxon>
        <taxon>Coscinodiscophyceae</taxon>
        <taxon>Thalassiosirophycidae</taxon>
        <taxon>Thalassiosirales</taxon>
        <taxon>Thalassiosiraceae</taxon>
        <taxon>Thalassiosira</taxon>
    </lineage>
</organism>